<keyword evidence="6" id="KW-0238">DNA-binding</keyword>
<evidence type="ECO:0000259" key="8">
    <source>
        <dbReference type="PROSITE" id="PS50828"/>
    </source>
</evidence>
<dbReference type="Proteomes" id="UP000654993">
    <property type="component" value="Unassembled WGS sequence"/>
</dbReference>
<dbReference type="GO" id="GO:0016887">
    <property type="term" value="F:ATP hydrolysis activity"/>
    <property type="evidence" value="ECO:0007669"/>
    <property type="project" value="InterPro"/>
</dbReference>
<dbReference type="InterPro" id="IPR002625">
    <property type="entry name" value="Smr_dom"/>
</dbReference>
<dbReference type="PANTHER" id="PTHR48466">
    <property type="entry name" value="OS10G0509000 PROTEIN-RELATED"/>
    <property type="match status" value="1"/>
</dbReference>
<dbReference type="GO" id="GO:0005524">
    <property type="term" value="F:ATP binding"/>
    <property type="evidence" value="ECO:0007669"/>
    <property type="project" value="UniProtKB-KW"/>
</dbReference>
<keyword evidence="2" id="KW-0547">Nucleotide-binding</keyword>
<keyword evidence="1" id="KW-0699">rRNA-binding</keyword>
<dbReference type="InterPro" id="IPR000432">
    <property type="entry name" value="DNA_mismatch_repair_MutS_C"/>
</dbReference>
<dbReference type="AlphaFoldDB" id="A0A916VG44"/>
<evidence type="ECO:0000256" key="2">
    <source>
        <dbReference type="ARBA" id="ARBA00022741"/>
    </source>
</evidence>
<name>A0A916VG44_9BACL</name>
<dbReference type="Pfam" id="PF01713">
    <property type="entry name" value="Smr"/>
    <property type="match status" value="1"/>
</dbReference>
<dbReference type="GO" id="GO:0004519">
    <property type="term" value="F:endonuclease activity"/>
    <property type="evidence" value="ECO:0007669"/>
    <property type="project" value="InterPro"/>
</dbReference>
<reference evidence="9" key="2">
    <citation type="journal article" date="2021" name="Data Brief">
        <title>Draft genome sequence data of the facultative, thermophilic, xylanolytic bacterium Paenibacillus sp. strain DA-C8.</title>
        <authorList>
            <person name="Chhe C."/>
            <person name="Uke A."/>
            <person name="Baramee S."/>
            <person name="Ungkulpasvich U."/>
            <person name="Tachaapaikoon C."/>
            <person name="Pason P."/>
            <person name="Waeonukul R."/>
            <person name="Ratanakhanokchai K."/>
            <person name="Kosugi A."/>
        </authorList>
    </citation>
    <scope>NUCLEOTIDE SEQUENCE</scope>
    <source>
        <strain evidence="9">DA-C8</strain>
    </source>
</reference>
<dbReference type="FunFam" id="3.40.50.300:FF:000830">
    <property type="entry name" value="Endonuclease MutS2"/>
    <property type="match status" value="1"/>
</dbReference>
<dbReference type="SUPFAM" id="SSF52540">
    <property type="entry name" value="P-loop containing nucleoside triphosphate hydrolases"/>
    <property type="match status" value="1"/>
</dbReference>
<dbReference type="Pfam" id="PF00488">
    <property type="entry name" value="MutS_V"/>
    <property type="match status" value="1"/>
</dbReference>
<gene>
    <name evidence="9" type="ORF">PRECH8_18690</name>
</gene>
<dbReference type="SMART" id="SM00463">
    <property type="entry name" value="SMR"/>
    <property type="match status" value="1"/>
</dbReference>
<dbReference type="SUPFAM" id="SSF160443">
    <property type="entry name" value="SMR domain-like"/>
    <property type="match status" value="1"/>
</dbReference>
<evidence type="ECO:0000256" key="4">
    <source>
        <dbReference type="ARBA" id="ARBA00022840"/>
    </source>
</evidence>
<proteinExistence type="predicted"/>
<protein>
    <recommendedName>
        <fullName evidence="8">Smr domain-containing protein</fullName>
    </recommendedName>
</protein>
<evidence type="ECO:0000313" key="9">
    <source>
        <dbReference type="EMBL" id="GFR38573.1"/>
    </source>
</evidence>
<dbReference type="NCBIfam" id="TIGR01069">
    <property type="entry name" value="mutS2"/>
    <property type="match status" value="1"/>
</dbReference>
<dbReference type="EMBL" id="BMAQ01000021">
    <property type="protein sequence ID" value="GFR38573.1"/>
    <property type="molecule type" value="Genomic_DNA"/>
</dbReference>
<dbReference type="PANTHER" id="PTHR48466:SF2">
    <property type="entry name" value="OS10G0509000 PROTEIN"/>
    <property type="match status" value="1"/>
</dbReference>
<dbReference type="GO" id="GO:0006298">
    <property type="term" value="P:mismatch repair"/>
    <property type="evidence" value="ECO:0007669"/>
    <property type="project" value="InterPro"/>
</dbReference>
<keyword evidence="7" id="KW-0175">Coiled coil</keyword>
<dbReference type="InterPro" id="IPR027417">
    <property type="entry name" value="P-loop_NTPase"/>
</dbReference>
<sequence length="431" mass="48160">MFVPAEEGAELAAFDSVYADIGDEQSIEQNLSTFSSHMTNIIRILERMTERSLILLDELGAGTDPAEGSALAIAILDHIHKRGARTVATTHYSELKAYAYNTPGIMNASMEFDIKTLRPTYRLVLGVPGRSNALAIAERLGLDKSIIEASRVQMSSEEQQVQSMIASLEENRLTAEAERLEAEKLHRQVKQLQQQLEEERRKFAQQRDRLLARAEKEAAEAVHKARQEAEEIIAELRRMAMEERASLKEHKFIAAKKRLEEAMPNLQPAVRDQAANRERAKEKIEPGDEVMVTTVGQKGHVIEAAGNDEFLVQIGILKMKVSARDLERIRPQKSQQTLQAGANVKRARNAPVRTELDLRGSTLDEALIEVDRFLDEALINNLGQVSIIHGKGTGVLRSGIHEFLRKHRHVKSFRLGEYGEGGSGITIAELK</sequence>
<keyword evidence="3" id="KW-0378">Hydrolase</keyword>
<dbReference type="PROSITE" id="PS50828">
    <property type="entry name" value="SMR"/>
    <property type="match status" value="1"/>
</dbReference>
<evidence type="ECO:0000313" key="10">
    <source>
        <dbReference type="Proteomes" id="UP000654993"/>
    </source>
</evidence>
<organism evidence="9 10">
    <name type="scientific">Insulibacter thermoxylanivorax</name>
    <dbReference type="NCBI Taxonomy" id="2749268"/>
    <lineage>
        <taxon>Bacteria</taxon>
        <taxon>Bacillati</taxon>
        <taxon>Bacillota</taxon>
        <taxon>Bacilli</taxon>
        <taxon>Bacillales</taxon>
        <taxon>Paenibacillaceae</taxon>
        <taxon>Insulibacter</taxon>
    </lineage>
</organism>
<comment type="caution">
    <text evidence="9">The sequence shown here is derived from an EMBL/GenBank/DDBJ whole genome shotgun (WGS) entry which is preliminary data.</text>
</comment>
<dbReference type="GO" id="GO:0045910">
    <property type="term" value="P:negative regulation of DNA recombination"/>
    <property type="evidence" value="ECO:0007669"/>
    <property type="project" value="InterPro"/>
</dbReference>
<keyword evidence="4" id="KW-0067">ATP-binding</keyword>
<keyword evidence="10" id="KW-1185">Reference proteome</keyword>
<keyword evidence="5" id="KW-0694">RNA-binding</keyword>
<dbReference type="SMART" id="SM00534">
    <property type="entry name" value="MUTSac"/>
    <property type="match status" value="1"/>
</dbReference>
<dbReference type="Gene3D" id="3.30.1370.110">
    <property type="match status" value="1"/>
</dbReference>
<feature type="coiled-coil region" evidence="7">
    <location>
        <begin position="158"/>
        <end position="246"/>
    </location>
</feature>
<dbReference type="GO" id="GO:0030983">
    <property type="term" value="F:mismatched DNA binding"/>
    <property type="evidence" value="ECO:0007669"/>
    <property type="project" value="InterPro"/>
</dbReference>
<dbReference type="PROSITE" id="PS00486">
    <property type="entry name" value="DNA_MISMATCH_REPAIR_2"/>
    <property type="match status" value="1"/>
</dbReference>
<evidence type="ECO:0000256" key="1">
    <source>
        <dbReference type="ARBA" id="ARBA00022730"/>
    </source>
</evidence>
<dbReference type="InterPro" id="IPR046893">
    <property type="entry name" value="MSSS"/>
</dbReference>
<dbReference type="Pfam" id="PF20297">
    <property type="entry name" value="MSSS"/>
    <property type="match status" value="1"/>
</dbReference>
<dbReference type="InterPro" id="IPR045076">
    <property type="entry name" value="MutS"/>
</dbReference>
<evidence type="ECO:0000256" key="5">
    <source>
        <dbReference type="ARBA" id="ARBA00022884"/>
    </source>
</evidence>
<dbReference type="InterPro" id="IPR036063">
    <property type="entry name" value="Smr_dom_sf"/>
</dbReference>
<evidence type="ECO:0000256" key="3">
    <source>
        <dbReference type="ARBA" id="ARBA00022801"/>
    </source>
</evidence>
<dbReference type="Gene3D" id="3.40.50.300">
    <property type="entry name" value="P-loop containing nucleotide triphosphate hydrolases"/>
    <property type="match status" value="1"/>
</dbReference>
<feature type="domain" description="Smr" evidence="8">
    <location>
        <begin position="356"/>
        <end position="431"/>
    </location>
</feature>
<evidence type="ECO:0000256" key="7">
    <source>
        <dbReference type="SAM" id="Coils"/>
    </source>
</evidence>
<reference evidence="9" key="1">
    <citation type="submission" date="2020-08" db="EMBL/GenBank/DDBJ databases">
        <authorList>
            <person name="Uke A."/>
            <person name="Chhe C."/>
            <person name="Baramee S."/>
            <person name="Kosugi A."/>
        </authorList>
    </citation>
    <scope>NUCLEOTIDE SEQUENCE</scope>
    <source>
        <strain evidence="9">DA-C8</strain>
    </source>
</reference>
<accession>A0A916VG44</accession>
<dbReference type="GO" id="GO:0140664">
    <property type="term" value="F:ATP-dependent DNA damage sensor activity"/>
    <property type="evidence" value="ECO:0007669"/>
    <property type="project" value="InterPro"/>
</dbReference>
<dbReference type="GO" id="GO:0019843">
    <property type="term" value="F:rRNA binding"/>
    <property type="evidence" value="ECO:0007669"/>
    <property type="project" value="UniProtKB-KW"/>
</dbReference>
<dbReference type="InterPro" id="IPR005747">
    <property type="entry name" value="MutS2"/>
</dbReference>
<evidence type="ECO:0000256" key="6">
    <source>
        <dbReference type="ARBA" id="ARBA00023125"/>
    </source>
</evidence>